<dbReference type="InParanoid" id="A9WEP7"/>
<sequence>MPTLSVYHLIPPAGAANLSFHFGRQGIGLEETGETLASDSFFAALVVQAALNDPRRTADGAPVWVEPFLADQPPLRHSSLLPRIGDLPLLPRPLLPIHLPPTAELAGKQLKKLRYLSPSLFVAVCKGETLPADPISLQQGKIWLSEEDARRLPAPWKQTATESSDAWRARLTATPLWHVEATPHVTLDRLSAASAYYEVGRISFAVGAGLSLLVAFADAQARPSFEHLLTLLGESGLGGKRTNGYGAFAWQHGTALTLDLPSPHKRAVLLSRYIPTPTELPLVRNERSTYQLTRVSGWFLAADGSTYRRQAVMMLTEGAVLVCDERLPGGQILDVRPDASVSHPIYRSGLALAVGLPADSK</sequence>
<dbReference type="EnsemblBacteria" id="ABY33806">
    <property type="protein sequence ID" value="ABY33806"/>
    <property type="gene ID" value="Caur_0560"/>
</dbReference>
<dbReference type="KEGG" id="cau:Caur_0560"/>
<evidence type="ECO:0000313" key="7">
    <source>
        <dbReference type="Proteomes" id="UP000002008"/>
    </source>
</evidence>
<keyword evidence="3" id="KW-0694">RNA-binding</keyword>
<dbReference type="HOGENOM" id="CLU_062371_0_0_0"/>
<evidence type="ECO:0000256" key="2">
    <source>
        <dbReference type="ARBA" id="ARBA00016109"/>
    </source>
</evidence>
<comment type="similarity">
    <text evidence="1">Belongs to the CRISPR-associated Csm4 family.</text>
</comment>
<evidence type="ECO:0000256" key="4">
    <source>
        <dbReference type="ARBA" id="ARBA00023118"/>
    </source>
</evidence>
<dbReference type="NCBIfam" id="TIGR01903">
    <property type="entry name" value="cas5_csm4"/>
    <property type="match status" value="1"/>
</dbReference>
<evidence type="ECO:0000259" key="5">
    <source>
        <dbReference type="Pfam" id="PF17953"/>
    </source>
</evidence>
<protein>
    <recommendedName>
        <fullName evidence="2">CRISPR system Cms protein Csm4</fullName>
    </recommendedName>
</protein>
<dbReference type="AlphaFoldDB" id="A9WEP7"/>
<accession>A9WEP7</accession>
<dbReference type="PATRIC" id="fig|324602.8.peg.640"/>
<dbReference type="GO" id="GO:0003723">
    <property type="term" value="F:RNA binding"/>
    <property type="evidence" value="ECO:0007669"/>
    <property type="project" value="UniProtKB-KW"/>
</dbReference>
<dbReference type="EMBL" id="CP000909">
    <property type="protein sequence ID" value="ABY33806.1"/>
    <property type="molecule type" value="Genomic_DNA"/>
</dbReference>
<organism evidence="6 7">
    <name type="scientific">Chloroflexus aurantiacus (strain ATCC 29366 / DSM 635 / J-10-fl)</name>
    <dbReference type="NCBI Taxonomy" id="324602"/>
    <lineage>
        <taxon>Bacteria</taxon>
        <taxon>Bacillati</taxon>
        <taxon>Chloroflexota</taxon>
        <taxon>Chloroflexia</taxon>
        <taxon>Chloroflexales</taxon>
        <taxon>Chloroflexineae</taxon>
        <taxon>Chloroflexaceae</taxon>
        <taxon>Chloroflexus</taxon>
    </lineage>
</organism>
<dbReference type="Pfam" id="PF17953">
    <property type="entry name" value="Csm4_C"/>
    <property type="match status" value="1"/>
</dbReference>
<dbReference type="eggNOG" id="COG1567">
    <property type="taxonomic scope" value="Bacteria"/>
</dbReference>
<evidence type="ECO:0000256" key="3">
    <source>
        <dbReference type="ARBA" id="ARBA00022884"/>
    </source>
</evidence>
<dbReference type="InterPro" id="IPR040932">
    <property type="entry name" value="Csm4_C"/>
</dbReference>
<reference evidence="7" key="1">
    <citation type="journal article" date="2011" name="BMC Genomics">
        <title>Complete genome sequence of the filamentous anoxygenic phototrophic bacterium Chloroflexus aurantiacus.</title>
        <authorList>
            <person name="Tang K.H."/>
            <person name="Barry K."/>
            <person name="Chertkov O."/>
            <person name="Dalin E."/>
            <person name="Han C.S."/>
            <person name="Hauser L.J."/>
            <person name="Honchak B.M."/>
            <person name="Karbach L.E."/>
            <person name="Land M.L."/>
            <person name="Lapidus A."/>
            <person name="Larimer F.W."/>
            <person name="Mikhailova N."/>
            <person name="Pitluck S."/>
            <person name="Pierson B.K."/>
            <person name="Blankenship R.E."/>
        </authorList>
    </citation>
    <scope>NUCLEOTIDE SEQUENCE [LARGE SCALE GENOMIC DNA]</scope>
    <source>
        <strain evidence="7">ATCC 29366 / DSM 635 / J-10-fl</strain>
    </source>
</reference>
<keyword evidence="4" id="KW-0051">Antiviral defense</keyword>
<gene>
    <name evidence="6" type="ordered locus">Caur_0560</name>
</gene>
<feature type="domain" description="Csm4 C-terminal" evidence="5">
    <location>
        <begin position="265"/>
        <end position="356"/>
    </location>
</feature>
<keyword evidence="7" id="KW-1185">Reference proteome</keyword>
<evidence type="ECO:0000313" key="6">
    <source>
        <dbReference type="EMBL" id="ABY33806.1"/>
    </source>
</evidence>
<dbReference type="STRING" id="324602.Caur_0560"/>
<proteinExistence type="inferred from homology"/>
<dbReference type="GO" id="GO:0051607">
    <property type="term" value="P:defense response to virus"/>
    <property type="evidence" value="ECO:0007669"/>
    <property type="project" value="UniProtKB-KW"/>
</dbReference>
<dbReference type="RefSeq" id="WP_012256462.1">
    <property type="nucleotide sequence ID" value="NC_010175.1"/>
</dbReference>
<dbReference type="InterPro" id="IPR005510">
    <property type="entry name" value="Csm4"/>
</dbReference>
<dbReference type="Proteomes" id="UP000002008">
    <property type="component" value="Chromosome"/>
</dbReference>
<evidence type="ECO:0000256" key="1">
    <source>
        <dbReference type="ARBA" id="ARBA00005772"/>
    </source>
</evidence>
<name>A9WEP7_CHLAA</name>